<sequence>MMCGATQTLQCCTEERLNIFVGLSRSFGHPGPGRNSQMCSPSPFPSFTSSPGLTGEVPVDWRLANVTPIFKTGRKEDPENYRPVSLTSVLGKLMEQIILSAITRHVEDNQGIRPSQHGFRKGRSCLTNLISFYDKVSHLVDEVKAVDVVYLDFSKAFDTVSHSILLEKLAAHGLDGCTLRWLKNWLDGRGQRVVVNGVYSCWPLVTSGVPQGSVLGPVLFNIFINDLDEGIECTLSKFADSTKLGGSVDLLEGRKALQRDLDRLDRWAEANCMRFNKAKQRYRLGEEWLESCLAEKDLGVLVDSRLNMSQQCAQAAKKANGILACMKNSVTSRTREVIVPLYSALVRPHLEYCVQVWAPHYKKDIEVLEHVQRRATKLVKGLEQKSYEERLRELGLFSLEKRRLRRDLIALYNYLKGGCREVGVGLFSQVTSDSTRGNGLKLRQGRFRLDIRKFYFTERVVKHWKRLPREVVESPSLEVFKGRLDEVLRDMIKAKLCTFEKQTKEMEIPFLSKDLQVLKDTGIKKILKAVCMPHEEACKVLTEGGKSTSPKNCLIPWEVSSARGWGWDCSCAPQLSCSWLGWWDGPWLPGPALTDPGEPHHSQPLGATSPQGILRVMISSQCRGTSSATRGQVSYDVLDEYLQLFLVGVHVTPGGAFSNECPGEERSSSNSFHYYYLAFRLVIYFHVDIYSATNNWSSDKAEYTKPIKLRINTDDQDLKSSIEATHWVASPGMSGNRLFHKKFKSVIFSKKWTRYLMKPIWVSVYSSNIIVLGRRVKMNLMERQRFLSTWLVLQARYERHCMGALHSGEHQPRQEPFM</sequence>
<dbReference type="AlphaFoldDB" id="A0AAN7SFA5"/>
<dbReference type="InterPro" id="IPR043502">
    <property type="entry name" value="DNA/RNA_pol_sf"/>
</dbReference>
<keyword evidence="4" id="KW-1185">Reference proteome</keyword>
<evidence type="ECO:0000259" key="2">
    <source>
        <dbReference type="PROSITE" id="PS50878"/>
    </source>
</evidence>
<dbReference type="Pfam" id="PF00078">
    <property type="entry name" value="RVT_1"/>
    <property type="match status" value="1"/>
</dbReference>
<organism evidence="3 4">
    <name type="scientific">Mycteria americana</name>
    <name type="common">Wood stork</name>
    <dbReference type="NCBI Taxonomy" id="33587"/>
    <lineage>
        <taxon>Eukaryota</taxon>
        <taxon>Metazoa</taxon>
        <taxon>Chordata</taxon>
        <taxon>Craniata</taxon>
        <taxon>Vertebrata</taxon>
        <taxon>Euteleostomi</taxon>
        <taxon>Archelosauria</taxon>
        <taxon>Archosauria</taxon>
        <taxon>Dinosauria</taxon>
        <taxon>Saurischia</taxon>
        <taxon>Theropoda</taxon>
        <taxon>Coelurosauria</taxon>
        <taxon>Aves</taxon>
        <taxon>Neognathae</taxon>
        <taxon>Neoaves</taxon>
        <taxon>Aequornithes</taxon>
        <taxon>Ciconiiformes</taxon>
        <taxon>Ciconiidae</taxon>
        <taxon>Mycteria</taxon>
    </lineage>
</organism>
<protein>
    <recommendedName>
        <fullName evidence="2">Reverse transcriptase domain-containing protein</fullName>
    </recommendedName>
</protein>
<reference evidence="3 4" key="1">
    <citation type="journal article" date="2023" name="J. Hered.">
        <title>Chromosome-level genome of the wood stork (Mycteria americana) provides insight into avian chromosome evolution.</title>
        <authorList>
            <person name="Flamio R. Jr."/>
            <person name="Ramstad K.M."/>
        </authorList>
    </citation>
    <scope>NUCLEOTIDE SEQUENCE [LARGE SCALE GENOMIC DNA]</scope>
    <source>
        <strain evidence="3">JAX WOST 10</strain>
    </source>
</reference>
<dbReference type="CDD" id="cd01650">
    <property type="entry name" value="RT_nLTR_like"/>
    <property type="match status" value="1"/>
</dbReference>
<proteinExistence type="predicted"/>
<evidence type="ECO:0000313" key="4">
    <source>
        <dbReference type="Proteomes" id="UP001333110"/>
    </source>
</evidence>
<dbReference type="Proteomes" id="UP001333110">
    <property type="component" value="Unassembled WGS sequence"/>
</dbReference>
<comment type="caution">
    <text evidence="3">The sequence shown here is derived from an EMBL/GenBank/DDBJ whole genome shotgun (WGS) entry which is preliminary data.</text>
</comment>
<evidence type="ECO:0000256" key="1">
    <source>
        <dbReference type="SAM" id="MobiDB-lite"/>
    </source>
</evidence>
<feature type="domain" description="Reverse transcriptase" evidence="2">
    <location>
        <begin position="50"/>
        <end position="293"/>
    </location>
</feature>
<dbReference type="InterPro" id="IPR000477">
    <property type="entry name" value="RT_dom"/>
</dbReference>
<evidence type="ECO:0000313" key="3">
    <source>
        <dbReference type="EMBL" id="KAK4827476.1"/>
    </source>
</evidence>
<dbReference type="EMBL" id="JAUNZN010000002">
    <property type="protein sequence ID" value="KAK4827476.1"/>
    <property type="molecule type" value="Genomic_DNA"/>
</dbReference>
<feature type="region of interest" description="Disordered" evidence="1">
    <location>
        <begin position="31"/>
        <end position="50"/>
    </location>
</feature>
<dbReference type="PANTHER" id="PTHR33332">
    <property type="entry name" value="REVERSE TRANSCRIPTASE DOMAIN-CONTAINING PROTEIN"/>
    <property type="match status" value="1"/>
</dbReference>
<name>A0AAN7SFA5_MYCAM</name>
<gene>
    <name evidence="3" type="ORF">QYF61_018712</name>
</gene>
<dbReference type="PROSITE" id="PS50878">
    <property type="entry name" value="RT_POL"/>
    <property type="match status" value="1"/>
</dbReference>
<dbReference type="SUPFAM" id="SSF56672">
    <property type="entry name" value="DNA/RNA polymerases"/>
    <property type="match status" value="1"/>
</dbReference>
<accession>A0AAN7SFA5</accession>